<protein>
    <submittedName>
        <fullName evidence="1">Uncharacterized protein</fullName>
    </submittedName>
</protein>
<evidence type="ECO:0000313" key="1">
    <source>
        <dbReference type="EMBL" id="OAD21733.1"/>
    </source>
</evidence>
<keyword evidence="2" id="KW-1185">Reference proteome</keyword>
<dbReference type="EMBL" id="LUTY01001429">
    <property type="protein sequence ID" value="OAD21733.1"/>
    <property type="molecule type" value="Genomic_DNA"/>
</dbReference>
<sequence>MDDLRSNIDKLIVVNDKFIETWEIQMGELNQALTDQYKKYTGSLTQLEQEMSTHIKAFQQTRQLVTDLANQVKNGQMMLLNAAKEITEEERKSRQLYSGQIQGVFKQNTQQAQNITGVLQAQQTQLTAINEAIQQLDRILTGQEDTSDDLLSVLRDLREFGGVNLPN</sequence>
<accession>A0A176S0Z6</accession>
<gene>
    <name evidence="1" type="ORF">THIOM_002494</name>
</gene>
<evidence type="ECO:0000313" key="2">
    <source>
        <dbReference type="Proteomes" id="UP000076962"/>
    </source>
</evidence>
<proteinExistence type="predicted"/>
<dbReference type="Proteomes" id="UP000076962">
    <property type="component" value="Unassembled WGS sequence"/>
</dbReference>
<reference evidence="1 2" key="1">
    <citation type="submission" date="2016-05" db="EMBL/GenBank/DDBJ databases">
        <title>Single-cell genome of chain-forming Candidatus Thiomargarita nelsonii and comparison to other large sulfur-oxidizing bacteria.</title>
        <authorList>
            <person name="Winkel M."/>
            <person name="Salman V."/>
            <person name="Woyke T."/>
            <person name="Schulz-Vogt H."/>
            <person name="Richter M."/>
            <person name="Flood B."/>
            <person name="Bailey J."/>
            <person name="Amann R."/>
            <person name="Mussmann M."/>
        </authorList>
    </citation>
    <scope>NUCLEOTIDE SEQUENCE [LARGE SCALE GENOMIC DNA]</scope>
    <source>
        <strain evidence="1 2">THI036</strain>
    </source>
</reference>
<name>A0A176S0Z6_9GAMM</name>
<comment type="caution">
    <text evidence="1">The sequence shown here is derived from an EMBL/GenBank/DDBJ whole genome shotgun (WGS) entry which is preliminary data.</text>
</comment>
<dbReference type="AlphaFoldDB" id="A0A176S0Z6"/>
<organism evidence="1 2">
    <name type="scientific">Candidatus Thiomargarita nelsonii</name>
    <dbReference type="NCBI Taxonomy" id="1003181"/>
    <lineage>
        <taxon>Bacteria</taxon>
        <taxon>Pseudomonadati</taxon>
        <taxon>Pseudomonadota</taxon>
        <taxon>Gammaproteobacteria</taxon>
        <taxon>Thiotrichales</taxon>
        <taxon>Thiotrichaceae</taxon>
        <taxon>Thiomargarita</taxon>
    </lineage>
</organism>